<dbReference type="SUPFAM" id="SSF52935">
    <property type="entry name" value="PK C-terminal domain-like"/>
    <property type="match status" value="1"/>
</dbReference>
<dbReference type="InterPro" id="IPR011037">
    <property type="entry name" value="Pyrv_Knase-like_insert_dom_sf"/>
</dbReference>
<dbReference type="Gene3D" id="2.40.33.10">
    <property type="entry name" value="PK beta-barrel domain-like"/>
    <property type="match status" value="1"/>
</dbReference>
<dbReference type="InterPro" id="IPR015806">
    <property type="entry name" value="Pyrv_Knase_insert_dom_sf"/>
</dbReference>
<feature type="domain" description="Pyruvate kinase barrel" evidence="14">
    <location>
        <begin position="44"/>
        <end position="374"/>
    </location>
</feature>
<dbReference type="PANTHER" id="PTHR11817">
    <property type="entry name" value="PYRUVATE KINASE"/>
    <property type="match status" value="1"/>
</dbReference>
<comment type="pathway">
    <text evidence="2 13">Carbohydrate degradation; glycolysis; pyruvate from D-glyceraldehyde 3-phosphate: step 5/5.</text>
</comment>
<keyword evidence="7" id="KW-0547">Nucleotide-binding</keyword>
<keyword evidence="12" id="KW-0670">Pyruvate</keyword>
<dbReference type="InterPro" id="IPR015793">
    <property type="entry name" value="Pyrv_Knase_brl"/>
</dbReference>
<evidence type="ECO:0000256" key="4">
    <source>
        <dbReference type="ARBA" id="ARBA00012142"/>
    </source>
</evidence>
<dbReference type="Pfam" id="PF00224">
    <property type="entry name" value="PK"/>
    <property type="match status" value="1"/>
</dbReference>
<comment type="cofactor">
    <cofactor evidence="1">
        <name>K(+)</name>
        <dbReference type="ChEBI" id="CHEBI:29103"/>
    </cofactor>
</comment>
<feature type="domain" description="Pyruvate kinase C-terminal" evidence="15">
    <location>
        <begin position="435"/>
        <end position="551"/>
    </location>
</feature>
<keyword evidence="10 13" id="KW-0460">Magnesium</keyword>
<evidence type="ECO:0000256" key="11">
    <source>
        <dbReference type="ARBA" id="ARBA00023152"/>
    </source>
</evidence>
<evidence type="ECO:0000256" key="9">
    <source>
        <dbReference type="ARBA" id="ARBA00022840"/>
    </source>
</evidence>
<evidence type="ECO:0000256" key="13">
    <source>
        <dbReference type="RuleBase" id="RU000504"/>
    </source>
</evidence>
<proteinExistence type="inferred from homology"/>
<reference evidence="16" key="1">
    <citation type="submission" date="2022-05" db="EMBL/GenBank/DDBJ databases">
        <authorList>
            <person name="Okamura Y."/>
        </authorList>
    </citation>
    <scope>NUCLEOTIDE SEQUENCE</scope>
</reference>
<dbReference type="SUPFAM" id="SSF51621">
    <property type="entry name" value="Phosphoenolpyruvate/pyruvate domain"/>
    <property type="match status" value="1"/>
</dbReference>
<organism evidence="16 17">
    <name type="scientific">Pieris brassicae</name>
    <name type="common">White butterfly</name>
    <name type="synonym">Large white butterfly</name>
    <dbReference type="NCBI Taxonomy" id="7116"/>
    <lineage>
        <taxon>Eukaryota</taxon>
        <taxon>Metazoa</taxon>
        <taxon>Ecdysozoa</taxon>
        <taxon>Arthropoda</taxon>
        <taxon>Hexapoda</taxon>
        <taxon>Insecta</taxon>
        <taxon>Pterygota</taxon>
        <taxon>Neoptera</taxon>
        <taxon>Endopterygota</taxon>
        <taxon>Lepidoptera</taxon>
        <taxon>Glossata</taxon>
        <taxon>Ditrysia</taxon>
        <taxon>Papilionoidea</taxon>
        <taxon>Pieridae</taxon>
        <taxon>Pierinae</taxon>
        <taxon>Pieris</taxon>
    </lineage>
</organism>
<evidence type="ECO:0000259" key="15">
    <source>
        <dbReference type="Pfam" id="PF02887"/>
    </source>
</evidence>
<dbReference type="GO" id="GO:0030955">
    <property type="term" value="F:potassium ion binding"/>
    <property type="evidence" value="ECO:0007669"/>
    <property type="project" value="InterPro"/>
</dbReference>
<dbReference type="Gene3D" id="3.20.20.60">
    <property type="entry name" value="Phosphoenolpyruvate-binding domains"/>
    <property type="match status" value="1"/>
</dbReference>
<keyword evidence="17" id="KW-1185">Reference proteome</keyword>
<dbReference type="Gene3D" id="3.40.1380.20">
    <property type="entry name" value="Pyruvate kinase, C-terminal domain"/>
    <property type="match status" value="1"/>
</dbReference>
<dbReference type="InterPro" id="IPR015795">
    <property type="entry name" value="Pyrv_Knase_C"/>
</dbReference>
<dbReference type="GO" id="GO:0000287">
    <property type="term" value="F:magnesium ion binding"/>
    <property type="evidence" value="ECO:0007669"/>
    <property type="project" value="InterPro"/>
</dbReference>
<dbReference type="Proteomes" id="UP001152562">
    <property type="component" value="Unassembled WGS sequence"/>
</dbReference>
<dbReference type="SUPFAM" id="SSF50800">
    <property type="entry name" value="PK beta-barrel domain-like"/>
    <property type="match status" value="1"/>
</dbReference>
<comment type="similarity">
    <text evidence="3 13">Belongs to the pyruvate kinase family.</text>
</comment>
<dbReference type="InterPro" id="IPR001697">
    <property type="entry name" value="Pyr_Knase"/>
</dbReference>
<comment type="caution">
    <text evidence="16">The sequence shown here is derived from an EMBL/GenBank/DDBJ whole genome shotgun (WGS) entry which is preliminary data.</text>
</comment>
<dbReference type="EMBL" id="CALOZG010000003">
    <property type="protein sequence ID" value="CAH4002097.1"/>
    <property type="molecule type" value="Genomic_DNA"/>
</dbReference>
<keyword evidence="8 13" id="KW-0418">Kinase</keyword>
<name>A0A9P0X6A8_PIEBR</name>
<dbReference type="PRINTS" id="PR01050">
    <property type="entry name" value="PYRUVTKNASE"/>
</dbReference>
<evidence type="ECO:0000256" key="10">
    <source>
        <dbReference type="ARBA" id="ARBA00022842"/>
    </source>
</evidence>
<evidence type="ECO:0000259" key="14">
    <source>
        <dbReference type="Pfam" id="PF00224"/>
    </source>
</evidence>
<dbReference type="InterPro" id="IPR036918">
    <property type="entry name" value="Pyrv_Knase_C_sf"/>
</dbReference>
<sequence>MALPWHIPLEALPSFKEKERSIEPSLIKHYSKLNVHENPCEELQTGLLCEIGINNKEPATIQRLIAAGMTVARLNIRDLEPDACTQLLQSIRQAVYNYSAELEYVYPLALLVDVRGPDIITGELKGGPHTTIELKEHDLIRLTIDTSWRESGTVDCLFVGYDHLTDLQTEDIIFIDCLTSGKVKLIVDEIGDDSIECTIATGGLIGAKMAVHVSKVPHEVNTKKLNKSVESLNSGSLEQPFEHMEEQIAFAIASDIDGILVPNTQTPQDIRAVKDILSEKGKHILVFACIETVLGFDNIDNLLLESDGLYVDRCVLSTDLPVEKIFIAQKSILAKCNSIGKPCIFKAVLNEQIPTLCVSDIANIILDGADVLSLELHYDSPLKKLVPGYDAVKMAENCVAAATVICRHAERIIWRPKIYGVTELMQSSFEEPTKAIGVTAVELATRSRAVVIICLTNSGRTAKILSHAKPSCPIVAVTRACHTARQLRFWRGVRAMHYFETAKTTWPLEVDSRIHAALDYCKAKRILRAGDAYVVVTGSRRGAGYCDTIRLLYASARETVPVEF</sequence>
<accession>A0A9P0X6A8</accession>
<evidence type="ECO:0000256" key="7">
    <source>
        <dbReference type="ARBA" id="ARBA00022741"/>
    </source>
</evidence>
<keyword evidence="6" id="KW-0479">Metal-binding</keyword>
<evidence type="ECO:0000256" key="12">
    <source>
        <dbReference type="ARBA" id="ARBA00023317"/>
    </source>
</evidence>
<dbReference type="GO" id="GO:0005524">
    <property type="term" value="F:ATP binding"/>
    <property type="evidence" value="ECO:0007669"/>
    <property type="project" value="UniProtKB-KW"/>
</dbReference>
<evidence type="ECO:0000256" key="3">
    <source>
        <dbReference type="ARBA" id="ARBA00008663"/>
    </source>
</evidence>
<dbReference type="EC" id="2.7.1.40" evidence="4 13"/>
<evidence type="ECO:0000256" key="6">
    <source>
        <dbReference type="ARBA" id="ARBA00022723"/>
    </source>
</evidence>
<comment type="catalytic activity">
    <reaction evidence="13">
        <text>pyruvate + ATP = phosphoenolpyruvate + ADP + H(+)</text>
        <dbReference type="Rhea" id="RHEA:18157"/>
        <dbReference type="ChEBI" id="CHEBI:15361"/>
        <dbReference type="ChEBI" id="CHEBI:15378"/>
        <dbReference type="ChEBI" id="CHEBI:30616"/>
        <dbReference type="ChEBI" id="CHEBI:58702"/>
        <dbReference type="ChEBI" id="CHEBI:456216"/>
        <dbReference type="EC" id="2.7.1.40"/>
    </reaction>
</comment>
<evidence type="ECO:0000313" key="17">
    <source>
        <dbReference type="Proteomes" id="UP001152562"/>
    </source>
</evidence>
<dbReference type="AlphaFoldDB" id="A0A9P0X6A8"/>
<keyword evidence="9" id="KW-0067">ATP-binding</keyword>
<evidence type="ECO:0000313" key="16">
    <source>
        <dbReference type="EMBL" id="CAH4002097.1"/>
    </source>
</evidence>
<keyword evidence="11 13" id="KW-0324">Glycolysis</keyword>
<dbReference type="GO" id="GO:0016301">
    <property type="term" value="F:kinase activity"/>
    <property type="evidence" value="ECO:0007669"/>
    <property type="project" value="UniProtKB-KW"/>
</dbReference>
<evidence type="ECO:0000256" key="1">
    <source>
        <dbReference type="ARBA" id="ARBA00001958"/>
    </source>
</evidence>
<dbReference type="InterPro" id="IPR040442">
    <property type="entry name" value="Pyrv_kinase-like_dom_sf"/>
</dbReference>
<evidence type="ECO:0000256" key="8">
    <source>
        <dbReference type="ARBA" id="ARBA00022777"/>
    </source>
</evidence>
<dbReference type="InterPro" id="IPR015813">
    <property type="entry name" value="Pyrv/PenolPyrv_kinase-like_dom"/>
</dbReference>
<dbReference type="GO" id="GO:0004743">
    <property type="term" value="F:pyruvate kinase activity"/>
    <property type="evidence" value="ECO:0007669"/>
    <property type="project" value="UniProtKB-EC"/>
</dbReference>
<evidence type="ECO:0000256" key="2">
    <source>
        <dbReference type="ARBA" id="ARBA00004997"/>
    </source>
</evidence>
<keyword evidence="5 13" id="KW-0808">Transferase</keyword>
<dbReference type="Pfam" id="PF02887">
    <property type="entry name" value="PK_C"/>
    <property type="match status" value="1"/>
</dbReference>
<protein>
    <recommendedName>
        <fullName evidence="4 13">Pyruvate kinase</fullName>
        <ecNumber evidence="4 13">2.7.1.40</ecNumber>
    </recommendedName>
</protein>
<dbReference type="OrthoDB" id="108365at2759"/>
<evidence type="ECO:0000256" key="5">
    <source>
        <dbReference type="ARBA" id="ARBA00022679"/>
    </source>
</evidence>
<gene>
    <name evidence="16" type="ORF">PIBRA_LOCUS2694</name>
</gene>